<dbReference type="KEGG" id="vg:5179448"/>
<protein>
    <submittedName>
        <fullName evidence="1">ORF19</fullName>
    </submittedName>
</protein>
<keyword evidence="2" id="KW-1185">Reference proteome</keyword>
<accession>Q14W87</accession>
<organism evidence="1 2">
    <name type="scientific">Ranid herpesvirus 2</name>
    <dbReference type="NCBI Taxonomy" id="389214"/>
    <lineage>
        <taxon>Viruses</taxon>
        <taxon>Duplodnaviria</taxon>
        <taxon>Heunggongvirae</taxon>
        <taxon>Peploviricota</taxon>
        <taxon>Herviviricetes</taxon>
        <taxon>Herpesvirales</taxon>
        <taxon>Alloherpesviridae</taxon>
        <taxon>Batravirus</taxon>
        <taxon>Batravirus ranidallo2</taxon>
    </lineage>
</organism>
<dbReference type="EMBL" id="DQ665652">
    <property type="protein sequence ID" value="ABG25671.1"/>
    <property type="molecule type" value="Genomic_DNA"/>
</dbReference>
<sequence>MATTSTSPRPVFEHGTETKELYAELHRAVETCAKQHADWPDFVMALLLHEVAIGRVDLVAYNERYAAVRRSYSSTGQSFDMGDTLDLLLLYVECCYDMVTQEEVENQEHLQMERPGTEEQEDLNLGEFRKCRTKVVQLIYFLLRYFCQYRKFVERHGVSIMSAFVYQHIYAFGKREDGAIDLWHIHKMIEGWKKMPKTEYDLPLKMQTSLKEFNDDFAALCAAEKLNRMRV</sequence>
<dbReference type="RefSeq" id="YP_656527.1">
    <property type="nucleotide sequence ID" value="NC_008210.1"/>
</dbReference>
<dbReference type="Proteomes" id="UP000120576">
    <property type="component" value="Genome"/>
</dbReference>
<reference evidence="1 2" key="1">
    <citation type="journal article" date="2006" name="J. Gen. Virol.">
        <title>Genome sequences of two frog herpesviruses.</title>
        <authorList>
            <person name="Davison A.J."/>
            <person name="Cunningham C."/>
            <person name="Sauerbier W."/>
            <person name="McKinnell R.G."/>
        </authorList>
    </citation>
    <scope>NUCLEOTIDE SEQUENCE [LARGE SCALE GENOMIC DNA]</scope>
    <source>
        <strain evidence="1">ATCC VR-568</strain>
    </source>
</reference>
<dbReference type="GeneID" id="5179448"/>
<proteinExistence type="predicted"/>
<name>Q14W87_9VIRU</name>
<evidence type="ECO:0000313" key="2">
    <source>
        <dbReference type="Proteomes" id="UP000120576"/>
    </source>
</evidence>
<evidence type="ECO:0000313" key="1">
    <source>
        <dbReference type="EMBL" id="ABG25671.1"/>
    </source>
</evidence>